<feature type="signal peptide" evidence="5">
    <location>
        <begin position="1"/>
        <end position="23"/>
    </location>
</feature>
<dbReference type="PANTHER" id="PTHR47810">
    <property type="entry name" value="DNA LIGASE"/>
    <property type="match status" value="1"/>
</dbReference>
<evidence type="ECO:0000259" key="6">
    <source>
        <dbReference type="Pfam" id="PF14743"/>
    </source>
</evidence>
<dbReference type="InterPro" id="IPR050326">
    <property type="entry name" value="NAD_dep_DNA_ligaseB"/>
</dbReference>
<dbReference type="InterPro" id="IPR029319">
    <property type="entry name" value="DNA_ligase_OB"/>
</dbReference>
<dbReference type="PANTHER" id="PTHR47810:SF1">
    <property type="entry name" value="DNA LIGASE B"/>
    <property type="match status" value="1"/>
</dbReference>
<evidence type="ECO:0000256" key="3">
    <source>
        <dbReference type="ARBA" id="ARBA00022763"/>
    </source>
</evidence>
<keyword evidence="5" id="KW-0732">Signal</keyword>
<keyword evidence="4" id="KW-0234">DNA repair</keyword>
<keyword evidence="2" id="KW-0235">DNA replication</keyword>
<evidence type="ECO:0000256" key="5">
    <source>
        <dbReference type="SAM" id="SignalP"/>
    </source>
</evidence>
<dbReference type="GO" id="GO:0016874">
    <property type="term" value="F:ligase activity"/>
    <property type="evidence" value="ECO:0007669"/>
    <property type="project" value="UniProtKB-KW"/>
</dbReference>
<evidence type="ECO:0000256" key="1">
    <source>
        <dbReference type="ARBA" id="ARBA00022598"/>
    </source>
</evidence>
<dbReference type="Gene3D" id="3.30.470.30">
    <property type="entry name" value="DNA ligase/mRNA capping enzyme"/>
    <property type="match status" value="1"/>
</dbReference>
<dbReference type="InterPro" id="IPR012340">
    <property type="entry name" value="NA-bd_OB-fold"/>
</dbReference>
<dbReference type="SUPFAM" id="SSF50249">
    <property type="entry name" value="Nucleic acid-binding proteins"/>
    <property type="match status" value="1"/>
</dbReference>
<comment type="caution">
    <text evidence="7">The sequence shown here is derived from an EMBL/GenBank/DDBJ whole genome shotgun (WGS) entry which is preliminary data.</text>
</comment>
<dbReference type="SUPFAM" id="SSF56091">
    <property type="entry name" value="DNA ligase/mRNA capping enzyme, catalytic domain"/>
    <property type="match status" value="1"/>
</dbReference>
<dbReference type="GO" id="GO:0006281">
    <property type="term" value="P:DNA repair"/>
    <property type="evidence" value="ECO:0007669"/>
    <property type="project" value="UniProtKB-KW"/>
</dbReference>
<dbReference type="GO" id="GO:0006260">
    <property type="term" value="P:DNA replication"/>
    <property type="evidence" value="ECO:0007669"/>
    <property type="project" value="UniProtKB-KW"/>
</dbReference>
<sequence>MTLLLLVWLLRFGLCALAPIAMASPPSVLLAREATEGIDPAPYWVSEKLDGVRAIWDGRALRFRSGRPVHAPDWFVQALPSQAMDGELWLGRGRFAELSGVVRKQVPVDAEWRAVRYLIFELPDAPGDFSQRVMAMRALVASADVPWLGAVAQARVPNRAALTARLAEVLADGGEGLMLHRADAPYLTGRSDALLKLKPWQDAEAVVTAHLSGQGRFAGMLGALEVRMADGRRFRIGTGFSDAERRAPPAVGAQISFRYRGLTATGLPRFASFWRVREPL</sequence>
<evidence type="ECO:0000256" key="2">
    <source>
        <dbReference type="ARBA" id="ARBA00022705"/>
    </source>
</evidence>
<dbReference type="NCBIfam" id="NF006592">
    <property type="entry name" value="PRK09125.1"/>
    <property type="match status" value="1"/>
</dbReference>
<dbReference type="Gene3D" id="2.40.50.140">
    <property type="entry name" value="Nucleic acid-binding proteins"/>
    <property type="match status" value="1"/>
</dbReference>
<gene>
    <name evidence="7" type="ORF">FHP89_06525</name>
</gene>
<organism evidence="7 8">
    <name type="scientific">Denitromonas halophila</name>
    <dbReference type="NCBI Taxonomy" id="1629404"/>
    <lineage>
        <taxon>Bacteria</taxon>
        <taxon>Pseudomonadati</taxon>
        <taxon>Pseudomonadota</taxon>
        <taxon>Betaproteobacteria</taxon>
        <taxon>Rhodocyclales</taxon>
        <taxon>Zoogloeaceae</taxon>
        <taxon>Denitromonas</taxon>
    </lineage>
</organism>
<dbReference type="CDD" id="cd08041">
    <property type="entry name" value="OBF_kDNA_ligase_like"/>
    <property type="match status" value="1"/>
</dbReference>
<evidence type="ECO:0000313" key="8">
    <source>
        <dbReference type="Proteomes" id="UP000318349"/>
    </source>
</evidence>
<dbReference type="AlphaFoldDB" id="A0A557SL19"/>
<keyword evidence="3" id="KW-0227">DNA damage</keyword>
<reference evidence="7 8" key="1">
    <citation type="submission" date="2019-07" db="EMBL/GenBank/DDBJ databases">
        <title>The pathways for chlorine oxyanion respiration interact through the shared metabolite chlorate.</title>
        <authorList>
            <person name="Barnum T.P."/>
            <person name="Cheng Y."/>
            <person name="Hill K.A."/>
            <person name="Lucas L.N."/>
            <person name="Carlson H.K."/>
            <person name="Coates J.D."/>
        </authorList>
    </citation>
    <scope>NUCLEOTIDE SEQUENCE [LARGE SCALE GENOMIC DNA]</scope>
    <source>
        <strain evidence="7 8">SFB-1</strain>
    </source>
</reference>
<name>A0A557SL19_9RHOO</name>
<accession>A0A557SL19</accession>
<evidence type="ECO:0000313" key="7">
    <source>
        <dbReference type="EMBL" id="TVO78128.1"/>
    </source>
</evidence>
<dbReference type="EMBL" id="VMNI01000006">
    <property type="protein sequence ID" value="TVO78128.1"/>
    <property type="molecule type" value="Genomic_DNA"/>
</dbReference>
<proteinExistence type="predicted"/>
<dbReference type="Pfam" id="PF14743">
    <property type="entry name" value="DNA_ligase_OB_2"/>
    <property type="match status" value="1"/>
</dbReference>
<feature type="domain" description="DNA ligase OB-like" evidence="6">
    <location>
        <begin position="213"/>
        <end position="277"/>
    </location>
</feature>
<dbReference type="CDD" id="cd07896">
    <property type="entry name" value="Adenylation_kDNA_ligase_like"/>
    <property type="match status" value="1"/>
</dbReference>
<feature type="chain" id="PRO_5022145465" evidence="5">
    <location>
        <begin position="24"/>
        <end position="280"/>
    </location>
</feature>
<evidence type="ECO:0000256" key="4">
    <source>
        <dbReference type="ARBA" id="ARBA00023204"/>
    </source>
</evidence>
<protein>
    <submittedName>
        <fullName evidence="7">DNA ligase</fullName>
    </submittedName>
</protein>
<dbReference type="Gene3D" id="3.30.1490.70">
    <property type="match status" value="1"/>
</dbReference>
<keyword evidence="1 7" id="KW-0436">Ligase</keyword>
<dbReference type="Proteomes" id="UP000318349">
    <property type="component" value="Unassembled WGS sequence"/>
</dbReference>